<dbReference type="InterPro" id="IPR011447">
    <property type="entry name" value="DUF1552"/>
</dbReference>
<evidence type="ECO:0008006" key="2">
    <source>
        <dbReference type="Google" id="ProtNLM"/>
    </source>
</evidence>
<reference evidence="1" key="1">
    <citation type="submission" date="2018-05" db="EMBL/GenBank/DDBJ databases">
        <authorList>
            <person name="Lanie J.A."/>
            <person name="Ng W.-L."/>
            <person name="Kazmierczak K.M."/>
            <person name="Andrzejewski T.M."/>
            <person name="Davidsen T.M."/>
            <person name="Wayne K.J."/>
            <person name="Tettelin H."/>
            <person name="Glass J.I."/>
            <person name="Rusch D."/>
            <person name="Podicherti R."/>
            <person name="Tsui H.-C.T."/>
            <person name="Winkler M.E."/>
        </authorList>
    </citation>
    <scope>NUCLEOTIDE SEQUENCE</scope>
</reference>
<proteinExistence type="predicted"/>
<organism evidence="1">
    <name type="scientific">marine metagenome</name>
    <dbReference type="NCBI Taxonomy" id="408172"/>
    <lineage>
        <taxon>unclassified sequences</taxon>
        <taxon>metagenomes</taxon>
        <taxon>ecological metagenomes</taxon>
    </lineage>
</organism>
<accession>A0A382WBZ0</accession>
<dbReference type="AlphaFoldDB" id="A0A382WBZ0"/>
<sequence length="279" mass="30316">LGIESNAMVGACDGGASCAYTNTIAWRTPTTPLPVERDPRAVFERLFGTSGSTDPAARLGRLQRDRTIVDAVGAELKRLAGILGPGDRTKVSEYVDSVRDVERRIQTAEDQSSRELPLVDEPAGIPEDYATHAKIQMDLLALAYQTDLTRVSTFMLAKEVSGRAYPEIGVSDSHHPLSHHQDEAAKLKRLHMVNEYHFQQFAYLAAKLAAAPEGEGTLLDHTVLLYGTGISDSNTHFHDDLPIAVIGGRGAGIRGGRYVRHAEGTPLANLYVSLLDRFG</sequence>
<gene>
    <name evidence="1" type="ORF">METZ01_LOCUS408749</name>
</gene>
<feature type="non-terminal residue" evidence="1">
    <location>
        <position position="1"/>
    </location>
</feature>
<protein>
    <recommendedName>
        <fullName evidence="2">DUF1552 domain-containing protein</fullName>
    </recommendedName>
</protein>
<dbReference type="EMBL" id="UINC01158381">
    <property type="protein sequence ID" value="SVD55895.1"/>
    <property type="molecule type" value="Genomic_DNA"/>
</dbReference>
<name>A0A382WBZ0_9ZZZZ</name>
<feature type="non-terminal residue" evidence="1">
    <location>
        <position position="279"/>
    </location>
</feature>
<dbReference type="Pfam" id="PF07586">
    <property type="entry name" value="HXXSHH"/>
    <property type="match status" value="1"/>
</dbReference>
<evidence type="ECO:0000313" key="1">
    <source>
        <dbReference type="EMBL" id="SVD55895.1"/>
    </source>
</evidence>